<dbReference type="EMBL" id="CP074694">
    <property type="protein sequence ID" value="QVL30828.1"/>
    <property type="molecule type" value="Genomic_DNA"/>
</dbReference>
<gene>
    <name evidence="1" type="ORF">KIH39_18495</name>
</gene>
<protein>
    <submittedName>
        <fullName evidence="1">Uncharacterized protein</fullName>
    </submittedName>
</protein>
<proteinExistence type="predicted"/>
<accession>A0A8E6B5E1</accession>
<organism evidence="1 2">
    <name type="scientific">Telmatocola sphagniphila</name>
    <dbReference type="NCBI Taxonomy" id="1123043"/>
    <lineage>
        <taxon>Bacteria</taxon>
        <taxon>Pseudomonadati</taxon>
        <taxon>Planctomycetota</taxon>
        <taxon>Planctomycetia</taxon>
        <taxon>Gemmatales</taxon>
        <taxon>Gemmataceae</taxon>
    </lineage>
</organism>
<dbReference type="AlphaFoldDB" id="A0A8E6B5E1"/>
<evidence type="ECO:0000313" key="2">
    <source>
        <dbReference type="Proteomes" id="UP000676194"/>
    </source>
</evidence>
<dbReference type="RefSeq" id="WP_213494710.1">
    <property type="nucleotide sequence ID" value="NZ_CP074694.1"/>
</dbReference>
<dbReference type="Proteomes" id="UP000676194">
    <property type="component" value="Chromosome"/>
</dbReference>
<name>A0A8E6B5E1_9BACT</name>
<keyword evidence="2" id="KW-1185">Reference proteome</keyword>
<reference evidence="1" key="1">
    <citation type="submission" date="2021-05" db="EMBL/GenBank/DDBJ databases">
        <title>Complete genome sequence of the cellulolytic planctomycete Telmatocola sphagniphila SP2T and characterization of the first cellulase from planctomycetes.</title>
        <authorList>
            <person name="Rakitin A.L."/>
            <person name="Beletsky A.V."/>
            <person name="Naumoff D.G."/>
            <person name="Kulichevskaya I.S."/>
            <person name="Mardanov A.V."/>
            <person name="Ravin N.V."/>
            <person name="Dedysh S.N."/>
        </authorList>
    </citation>
    <scope>NUCLEOTIDE SEQUENCE</scope>
    <source>
        <strain evidence="1">SP2T</strain>
    </source>
</reference>
<sequence>MAFTDPSAMLDHIRGPKDRVRGPGDPLNYVIATDHQFLLWGCACCRHLGPIVDDPRWLKAIQSVEQFSEGRATYAQLLAVGVEMENWFAELGGYANTSPKALIARSCADLTSGVDSAYDSMRTPFLPAMYEASRWAVAAVRESAGEKMAKRELALQCDFLRDIVGNPFTPLTVQEEWKSARVVELAEQIYLERSFAQLPALATELIQSKCDNQLILEHCYSTEPHVKGCWVIDMFRRVENLRWDK</sequence>
<evidence type="ECO:0000313" key="1">
    <source>
        <dbReference type="EMBL" id="QVL30828.1"/>
    </source>
</evidence>
<dbReference type="KEGG" id="tsph:KIH39_18495"/>